<dbReference type="Proteomes" id="UP000664169">
    <property type="component" value="Unassembled WGS sequence"/>
</dbReference>
<dbReference type="InterPro" id="IPR027450">
    <property type="entry name" value="AlkB-like"/>
</dbReference>
<dbReference type="SUPFAM" id="SSF51197">
    <property type="entry name" value="Clavaminate synthase-like"/>
    <property type="match status" value="1"/>
</dbReference>
<dbReference type="PROSITE" id="PS51471">
    <property type="entry name" value="FE2OG_OXY"/>
    <property type="match status" value="1"/>
</dbReference>
<dbReference type="CDD" id="cd14279">
    <property type="entry name" value="CUE"/>
    <property type="match status" value="1"/>
</dbReference>
<dbReference type="Pfam" id="PF13532">
    <property type="entry name" value="2OG-FeII_Oxy_2"/>
    <property type="match status" value="1"/>
</dbReference>
<evidence type="ECO:0008006" key="5">
    <source>
        <dbReference type="Google" id="ProtNLM"/>
    </source>
</evidence>
<dbReference type="FunFam" id="2.60.120.590:FF:000010">
    <property type="entry name" value="GRF zinc finger domain protein"/>
    <property type="match status" value="1"/>
</dbReference>
<dbReference type="InterPro" id="IPR005123">
    <property type="entry name" value="Oxoglu/Fe-dep_dioxygenase_dom"/>
</dbReference>
<organism evidence="3 4">
    <name type="scientific">Gomphillus americanus</name>
    <dbReference type="NCBI Taxonomy" id="1940652"/>
    <lineage>
        <taxon>Eukaryota</taxon>
        <taxon>Fungi</taxon>
        <taxon>Dikarya</taxon>
        <taxon>Ascomycota</taxon>
        <taxon>Pezizomycotina</taxon>
        <taxon>Lecanoromycetes</taxon>
        <taxon>OSLEUM clade</taxon>
        <taxon>Ostropomycetidae</taxon>
        <taxon>Ostropales</taxon>
        <taxon>Graphidaceae</taxon>
        <taxon>Gomphilloideae</taxon>
        <taxon>Gomphillus</taxon>
    </lineage>
</organism>
<evidence type="ECO:0000259" key="2">
    <source>
        <dbReference type="PROSITE" id="PS51471"/>
    </source>
</evidence>
<dbReference type="InterPro" id="IPR037151">
    <property type="entry name" value="AlkB-like_sf"/>
</dbReference>
<name>A0A8H3I3E4_9LECA</name>
<dbReference type="OrthoDB" id="545910at2759"/>
<evidence type="ECO:0000313" key="3">
    <source>
        <dbReference type="EMBL" id="CAF9905785.1"/>
    </source>
</evidence>
<comment type="caution">
    <text evidence="3">The sequence shown here is derived from an EMBL/GenBank/DDBJ whole genome shotgun (WGS) entry which is preliminary data.</text>
</comment>
<keyword evidence="4" id="KW-1185">Reference proteome</keyword>
<protein>
    <recommendedName>
        <fullName evidence="5">Fe2OG dioxygenase domain-containing protein</fullName>
    </recommendedName>
</protein>
<evidence type="ECO:0000259" key="1">
    <source>
        <dbReference type="PROSITE" id="PS51140"/>
    </source>
</evidence>
<feature type="domain" description="CUE" evidence="1">
    <location>
        <begin position="30"/>
        <end position="73"/>
    </location>
</feature>
<proteinExistence type="predicted"/>
<evidence type="ECO:0000313" key="4">
    <source>
        <dbReference type="Proteomes" id="UP000664169"/>
    </source>
</evidence>
<dbReference type="EMBL" id="CAJPDQ010000002">
    <property type="protein sequence ID" value="CAF9905785.1"/>
    <property type="molecule type" value="Genomic_DNA"/>
</dbReference>
<reference evidence="3" key="1">
    <citation type="submission" date="2021-03" db="EMBL/GenBank/DDBJ databases">
        <authorList>
            <person name="Tagirdzhanova G."/>
        </authorList>
    </citation>
    <scope>NUCLEOTIDE SEQUENCE</scope>
</reference>
<dbReference type="InterPro" id="IPR032854">
    <property type="entry name" value="ALKBH3"/>
</dbReference>
<dbReference type="InterPro" id="IPR003892">
    <property type="entry name" value="CUE"/>
</dbReference>
<dbReference type="GO" id="GO:0051213">
    <property type="term" value="F:dioxygenase activity"/>
    <property type="evidence" value="ECO:0007669"/>
    <property type="project" value="InterPro"/>
</dbReference>
<dbReference type="Gene3D" id="2.60.120.590">
    <property type="entry name" value="Alpha-ketoglutarate-dependent dioxygenase AlkB-like"/>
    <property type="match status" value="1"/>
</dbReference>
<dbReference type="PANTHER" id="PTHR31212">
    <property type="entry name" value="ALPHA-KETOGLUTARATE-DEPENDENT DIOXYGENASE ALKB HOMOLOG 3"/>
    <property type="match status" value="1"/>
</dbReference>
<feature type="domain" description="Fe2OG dioxygenase" evidence="2">
    <location>
        <begin position="240"/>
        <end position="361"/>
    </location>
</feature>
<accession>A0A8H3I3E4</accession>
<gene>
    <name evidence="3" type="ORF">GOMPHAMPRED_003369</name>
</gene>
<dbReference type="GO" id="GO:0043130">
    <property type="term" value="F:ubiquitin binding"/>
    <property type="evidence" value="ECO:0007669"/>
    <property type="project" value="InterPro"/>
</dbReference>
<dbReference type="PANTHER" id="PTHR31212:SF4">
    <property type="entry name" value="ALPHA-KETOGLUTARATE-DEPENDENT DIOXYGENASE ALKB HOMOLOG 3"/>
    <property type="match status" value="1"/>
</dbReference>
<dbReference type="AlphaFoldDB" id="A0A8H3I3E4"/>
<dbReference type="PROSITE" id="PS51140">
    <property type="entry name" value="CUE"/>
    <property type="match status" value="1"/>
</dbReference>
<sequence>MEAFVSRKRRRSLSNTSVDQHIRTAFDEDDTDIKLATLASLYPGLDQVMLLEALIAANGSVEEASQNLTAYANEQRLTGQKVVGYQSSLHSAFGLEKKTSRVTTRKGQTLHLYSPEDIAAHTPCSIIHNFLPAKEANSLLLELLAEAPSYEKQAFKMFDNVVYSPHTASFYVESLEEKRKHQTEYLYQGGYLNDVRELLPQMRAVSGRVEEAVNKEVEKRIKFHYPGGQKLRYQSSERWKPNCAFVNCYDGGKESVGYHSDQLTYVGPRAIIGSISLGVAREFRVRKVVAKDDNPEHDKVKDNSRADAEGQVAIHLPHNSLLVMHAEMQEEWKHSIAPAVAIDPHPIAGNKRINITYRWYREPFHPSDSATLCAEEEGK</sequence>
<dbReference type="GO" id="GO:0006307">
    <property type="term" value="P:DNA alkylation repair"/>
    <property type="evidence" value="ECO:0007669"/>
    <property type="project" value="InterPro"/>
</dbReference>